<dbReference type="GO" id="GO:1990931">
    <property type="term" value="F:mRNA N6-methyladenosine dioxygenase activity"/>
    <property type="evidence" value="ECO:0007669"/>
    <property type="project" value="UniProtKB-EC"/>
</dbReference>
<evidence type="ECO:0000313" key="26">
    <source>
        <dbReference type="Proteomes" id="UP001054902"/>
    </source>
</evidence>
<dbReference type="InterPro" id="IPR032868">
    <property type="entry name" value="FTO"/>
</dbReference>
<dbReference type="Proteomes" id="UP001054902">
    <property type="component" value="Unassembled WGS sequence"/>
</dbReference>
<comment type="catalytic activity">
    <reaction evidence="19">
        <text>an N(6)-methyladenosine in mRNA + 2-oxoglutarate + O2 = an adenosine in mRNA + formaldehyde + succinate + CO2</text>
        <dbReference type="Rhea" id="RHEA:49520"/>
        <dbReference type="Rhea" id="RHEA-COMP:12414"/>
        <dbReference type="Rhea" id="RHEA-COMP:12417"/>
        <dbReference type="ChEBI" id="CHEBI:15379"/>
        <dbReference type="ChEBI" id="CHEBI:16526"/>
        <dbReference type="ChEBI" id="CHEBI:16810"/>
        <dbReference type="ChEBI" id="CHEBI:16842"/>
        <dbReference type="ChEBI" id="CHEBI:30031"/>
        <dbReference type="ChEBI" id="CHEBI:74411"/>
        <dbReference type="ChEBI" id="CHEBI:74449"/>
        <dbReference type="EC" id="1.14.11.53"/>
    </reaction>
</comment>
<evidence type="ECO:0000256" key="9">
    <source>
        <dbReference type="ARBA" id="ARBA00023002"/>
    </source>
</evidence>
<sequence>MGKNKRQNKGQPFQNQSKKKKTNPGQGEKKQPSKTSFELGKLKKPLANFLYPPPFPKDLPVPKDDFLTYTGKYKESFARAIDTSYEGFAVDKGPSSTNDEKDAIFNNERIQQALNVMDAHGLFRTDVTQPFGLGTKCAKTYVTRCLLGEDGTTYKYLGLRMFAYPWSPKKRQSEVTKDSEIKSLDDALTEIGYLNKTLTNRTEIHLKDLESQRRDRLGGASQKGSFIRGRAKFDVALINRMVNSPDLKLEPTQRKDKCSVSWHADSSLEHYSSIAVYQTYITEENGPSRIEEENKLANKWSIALRVAHESEGPSASRRGTSIDAAVITDTPAIKASLPSRSAYYLLDDFNHHHQHAVLCNNENIESKGVRYASTHRLLRESHNISFVLDRCKSVINQFNKKGPKQWKSEQLLLTHIESEWIRQFYIQGSGHKENLWKYWEVPMCQLLKYWSQLENRTNQVIELLCNASMARCGMHEKKDDADTIPSRQERKRREKQKKALASIEDLLNRNSNEGSKNVDAHSLLFEPICAMLKERTEMRTLFTARTSDGVFHSLDEDYHPLPIPFCFDSINHASKGKEFVLSPLPSDLSETCEKILKYGKAFMSRNPNDLPPSMNENKREKKASDKDVASKPSEESIQKELSKGEEIIQRPITTPDDHKNSLTWKGWRSCSIGLEMQEPWAGKLLNGEKKIETRAYDLPKALIGKKIDILQSKKGKDAVSSMPDVLVGTEIDSSLKRIGWCIFDKVIVYRYKAKFESDEDKHLVKAGSGYSWNKDTKVIYGWVVKKYGLYSKEKEDRTKPKVIIRRMRSLFELKRK</sequence>
<protein>
    <recommendedName>
        <fullName evidence="5">Alpha-ketoglutarate-dependent dioxygenase FTO</fullName>
        <ecNumber evidence="4">1.14.11.53</ecNumber>
    </recommendedName>
    <alternativeName>
        <fullName evidence="12">U6 small nuclear RNA (2'-O-methyladenosine-N(6)-)-demethylase FTO</fullName>
    </alternativeName>
    <alternativeName>
        <fullName evidence="13">U6 small nuclear RNA N(6)-methyladenosine-demethylase FTO</fullName>
    </alternativeName>
    <alternativeName>
        <fullName evidence="15">mRNA (2'-O-methyladenosine-N(6)-)-demethylase FTO</fullName>
    </alternativeName>
    <alternativeName>
        <fullName evidence="16">mRNA N(6)-methyladenosine demethylase FTO</fullName>
    </alternativeName>
    <alternativeName>
        <fullName evidence="14">tRNA N1-methyl adenine demethylase FTO</fullName>
    </alternativeName>
</protein>
<evidence type="ECO:0000256" key="1">
    <source>
        <dbReference type="ARBA" id="ARBA00004324"/>
    </source>
</evidence>
<keyword evidence="10" id="KW-0408">Iron</keyword>
<keyword evidence="26" id="KW-1185">Reference proteome</keyword>
<dbReference type="Pfam" id="PF12934">
    <property type="entry name" value="FTO_CTD"/>
    <property type="match status" value="1"/>
</dbReference>
<evidence type="ECO:0000256" key="23">
    <source>
        <dbReference type="SAM" id="MobiDB-lite"/>
    </source>
</evidence>
<evidence type="ECO:0000256" key="12">
    <source>
        <dbReference type="ARBA" id="ARBA00030404"/>
    </source>
</evidence>
<organism evidence="25 26">
    <name type="scientific">Chaetoceros tenuissimus</name>
    <dbReference type="NCBI Taxonomy" id="426638"/>
    <lineage>
        <taxon>Eukaryota</taxon>
        <taxon>Sar</taxon>
        <taxon>Stramenopiles</taxon>
        <taxon>Ochrophyta</taxon>
        <taxon>Bacillariophyta</taxon>
        <taxon>Coscinodiscophyceae</taxon>
        <taxon>Chaetocerotophycidae</taxon>
        <taxon>Chaetocerotales</taxon>
        <taxon>Chaetocerotaceae</taxon>
        <taxon>Chaetoceros</taxon>
    </lineage>
</organism>
<evidence type="ECO:0000256" key="8">
    <source>
        <dbReference type="ARBA" id="ARBA00022964"/>
    </source>
</evidence>
<feature type="compositionally biased region" description="Basic and acidic residues" evidence="23">
    <location>
        <begin position="616"/>
        <end position="648"/>
    </location>
</feature>
<dbReference type="SMART" id="SM01223">
    <property type="entry name" value="FTO_NTD"/>
    <property type="match status" value="1"/>
</dbReference>
<keyword evidence="11" id="KW-0539">Nucleus</keyword>
<dbReference type="PANTHER" id="PTHR31291:SF2">
    <property type="entry name" value="ALPHA-KETOGLUTARATE-DEPENDENT DIOXYGENASE FTO"/>
    <property type="match status" value="1"/>
</dbReference>
<dbReference type="GO" id="GO:0006307">
    <property type="term" value="P:DNA alkylation repair"/>
    <property type="evidence" value="ECO:0007669"/>
    <property type="project" value="InterPro"/>
</dbReference>
<dbReference type="InterPro" id="IPR015947">
    <property type="entry name" value="PUA-like_sf"/>
</dbReference>
<evidence type="ECO:0000256" key="7">
    <source>
        <dbReference type="ARBA" id="ARBA00022723"/>
    </source>
</evidence>
<evidence type="ECO:0000256" key="17">
    <source>
        <dbReference type="ARBA" id="ARBA00046452"/>
    </source>
</evidence>
<evidence type="ECO:0000256" key="3">
    <source>
        <dbReference type="ARBA" id="ARBA00006264"/>
    </source>
</evidence>
<dbReference type="Gene3D" id="1.20.58.1470">
    <property type="entry name" value="FTO C-terminal domain"/>
    <property type="match status" value="1"/>
</dbReference>
<evidence type="ECO:0000256" key="5">
    <source>
        <dbReference type="ARBA" id="ARBA00013477"/>
    </source>
</evidence>
<comment type="caution">
    <text evidence="25">The sequence shown here is derived from an EMBL/GenBank/DDBJ whole genome shotgun (WGS) entry which is preliminary data.</text>
</comment>
<dbReference type="Gene3D" id="2.60.120.590">
    <property type="entry name" value="Alpha-ketoglutarate-dependent dioxygenase AlkB-like"/>
    <property type="match status" value="1"/>
</dbReference>
<keyword evidence="6" id="KW-0963">Cytoplasm</keyword>
<keyword evidence="9" id="KW-0560">Oxidoreductase</keyword>
<evidence type="ECO:0000256" key="15">
    <source>
        <dbReference type="ARBA" id="ARBA00032169"/>
    </source>
</evidence>
<comment type="catalytic activity">
    <reaction evidence="22">
        <text>a 5'-end (N(7)-methyl 5'-triphosphoguanosine)-(N(6),2'-O-dimethyladenosine) in mRNA + 2-oxoglutarate + O2 = a 5'-end (N(7)-methyl 5'-triphosphoguanosine)-(2'-O-methyladenosine) in mRNA + formaldehyde + succinate + CO2</text>
        <dbReference type="Rhea" id="RHEA:57896"/>
        <dbReference type="Rhea" id="RHEA-COMP:11518"/>
        <dbReference type="Rhea" id="RHEA-COMP:11519"/>
        <dbReference type="ChEBI" id="CHEBI:15379"/>
        <dbReference type="ChEBI" id="CHEBI:16526"/>
        <dbReference type="ChEBI" id="CHEBI:16810"/>
        <dbReference type="ChEBI" id="CHEBI:16842"/>
        <dbReference type="ChEBI" id="CHEBI:30031"/>
        <dbReference type="ChEBI" id="CHEBI:85958"/>
        <dbReference type="ChEBI" id="CHEBI:85959"/>
    </reaction>
</comment>
<dbReference type="InterPro" id="IPR038413">
    <property type="entry name" value="FTO_C_sf"/>
</dbReference>
<evidence type="ECO:0000256" key="21">
    <source>
        <dbReference type="ARBA" id="ARBA00049056"/>
    </source>
</evidence>
<comment type="subunit">
    <text evidence="17">Monomer. May also exist as homodimer.</text>
</comment>
<comment type="catalytic activity">
    <reaction evidence="18">
        <text>an N(1)-methyladenosine in tRNA + 2-oxoglutarate + O2 = an adenosine in tRNA + formaldehyde + succinate + CO2</text>
        <dbReference type="Rhea" id="RHEA:54576"/>
        <dbReference type="Rhea" id="RHEA-COMP:10242"/>
        <dbReference type="Rhea" id="RHEA-COMP:12312"/>
        <dbReference type="ChEBI" id="CHEBI:15379"/>
        <dbReference type="ChEBI" id="CHEBI:16526"/>
        <dbReference type="ChEBI" id="CHEBI:16810"/>
        <dbReference type="ChEBI" id="CHEBI:16842"/>
        <dbReference type="ChEBI" id="CHEBI:30031"/>
        <dbReference type="ChEBI" id="CHEBI:74411"/>
        <dbReference type="ChEBI" id="CHEBI:74491"/>
    </reaction>
</comment>
<comment type="catalytic activity">
    <reaction evidence="20">
        <text>a 5'-end (N(7)-methyl 5'-triphosphoguanosine)-(N(6),2'-O-dimethyladenosine) in U6 snRNA + 2-oxoglutarate + O2 = a 5'-end (N(7)-methyl 5'-triphosphoguanosine)-(2'-O-methyladenosine) in U6 snRNA + formaldehyde + succinate + CO2</text>
        <dbReference type="Rhea" id="RHEA:57904"/>
        <dbReference type="Rhea" id="RHEA-COMP:15030"/>
        <dbReference type="Rhea" id="RHEA-COMP:15031"/>
        <dbReference type="ChEBI" id="CHEBI:15379"/>
        <dbReference type="ChEBI" id="CHEBI:16526"/>
        <dbReference type="ChEBI" id="CHEBI:16810"/>
        <dbReference type="ChEBI" id="CHEBI:16842"/>
        <dbReference type="ChEBI" id="CHEBI:30031"/>
        <dbReference type="ChEBI" id="CHEBI:85958"/>
        <dbReference type="ChEBI" id="CHEBI:85959"/>
    </reaction>
</comment>
<evidence type="ECO:0000256" key="16">
    <source>
        <dbReference type="ARBA" id="ARBA00032950"/>
    </source>
</evidence>
<dbReference type="AlphaFoldDB" id="A0AAD3CZD6"/>
<dbReference type="GO" id="GO:0008198">
    <property type="term" value="F:ferrous iron binding"/>
    <property type="evidence" value="ECO:0007669"/>
    <property type="project" value="TreeGrafter"/>
</dbReference>
<dbReference type="InterPro" id="IPR024367">
    <property type="entry name" value="FTO_cat_dom"/>
</dbReference>
<evidence type="ECO:0000256" key="4">
    <source>
        <dbReference type="ARBA" id="ARBA00012931"/>
    </source>
</evidence>
<evidence type="ECO:0000256" key="14">
    <source>
        <dbReference type="ARBA" id="ARBA00030557"/>
    </source>
</evidence>
<feature type="region of interest" description="Disordered" evidence="23">
    <location>
        <begin position="476"/>
        <end position="495"/>
    </location>
</feature>
<dbReference type="GO" id="GO:0042245">
    <property type="term" value="P:RNA repair"/>
    <property type="evidence" value="ECO:0007669"/>
    <property type="project" value="InterPro"/>
</dbReference>
<evidence type="ECO:0000256" key="13">
    <source>
        <dbReference type="ARBA" id="ARBA00030546"/>
    </source>
</evidence>
<dbReference type="GO" id="GO:0005737">
    <property type="term" value="C:cytoplasm"/>
    <property type="evidence" value="ECO:0007669"/>
    <property type="project" value="UniProtKB-SubCell"/>
</dbReference>
<proteinExistence type="inferred from homology"/>
<gene>
    <name evidence="25" type="ORF">CTEN210_11432</name>
</gene>
<evidence type="ECO:0000256" key="19">
    <source>
        <dbReference type="ARBA" id="ARBA00048158"/>
    </source>
</evidence>
<feature type="region of interest" description="Disordered" evidence="23">
    <location>
        <begin position="603"/>
        <end position="655"/>
    </location>
</feature>
<dbReference type="GO" id="GO:0035516">
    <property type="term" value="F:broad specificity oxidative DNA demethylase activity"/>
    <property type="evidence" value="ECO:0007669"/>
    <property type="project" value="InterPro"/>
</dbReference>
<evidence type="ECO:0000259" key="24">
    <source>
        <dbReference type="SMART" id="SM01223"/>
    </source>
</evidence>
<dbReference type="Gene3D" id="2.30.130.30">
    <property type="entry name" value="Hypothetical protein"/>
    <property type="match status" value="1"/>
</dbReference>
<evidence type="ECO:0000256" key="11">
    <source>
        <dbReference type="ARBA" id="ARBA00023242"/>
    </source>
</evidence>
<evidence type="ECO:0000256" key="20">
    <source>
        <dbReference type="ARBA" id="ARBA00048582"/>
    </source>
</evidence>
<feature type="region of interest" description="Disordered" evidence="23">
    <location>
        <begin position="1"/>
        <end position="38"/>
    </location>
</feature>
<evidence type="ECO:0000256" key="22">
    <source>
        <dbReference type="ARBA" id="ARBA00049565"/>
    </source>
</evidence>
<accession>A0AAD3CZD6</accession>
<evidence type="ECO:0000256" key="2">
    <source>
        <dbReference type="ARBA" id="ARBA00004496"/>
    </source>
</evidence>
<dbReference type="Pfam" id="PF12933">
    <property type="entry name" value="FTO_NTD"/>
    <property type="match status" value="1"/>
</dbReference>
<dbReference type="SUPFAM" id="SSF88697">
    <property type="entry name" value="PUA domain-like"/>
    <property type="match status" value="1"/>
</dbReference>
<dbReference type="PANTHER" id="PTHR31291">
    <property type="entry name" value="ALPHA-KETOGLUTARATE-DEPENDENT DIOXYGENASE FTO"/>
    <property type="match status" value="1"/>
</dbReference>
<feature type="domain" description="Alpha-ketoglutarate-dependent dioxygenase FTO catalytic" evidence="24">
    <location>
        <begin position="74"/>
        <end position="380"/>
    </location>
</feature>
<dbReference type="InterPro" id="IPR024366">
    <property type="entry name" value="FTO_C"/>
</dbReference>
<name>A0AAD3CZD6_9STRA</name>
<evidence type="ECO:0000256" key="10">
    <source>
        <dbReference type="ARBA" id="ARBA00023004"/>
    </source>
</evidence>
<comment type="catalytic activity">
    <reaction evidence="21">
        <text>N(6)-methyladenosine in U6 snRNA + 2-oxoglutarate + O2 = adenosine in U6 snRNA + formaldehyde + succinate + CO2</text>
        <dbReference type="Rhea" id="RHEA:57900"/>
        <dbReference type="Rhea" id="RHEA-COMP:13573"/>
        <dbReference type="Rhea" id="RHEA-COMP:13574"/>
        <dbReference type="ChEBI" id="CHEBI:15379"/>
        <dbReference type="ChEBI" id="CHEBI:16526"/>
        <dbReference type="ChEBI" id="CHEBI:16810"/>
        <dbReference type="ChEBI" id="CHEBI:16842"/>
        <dbReference type="ChEBI" id="CHEBI:30031"/>
        <dbReference type="ChEBI" id="CHEBI:74411"/>
        <dbReference type="ChEBI" id="CHEBI:74449"/>
    </reaction>
</comment>
<dbReference type="GO" id="GO:0040014">
    <property type="term" value="P:regulation of multicellular organism growth"/>
    <property type="evidence" value="ECO:0007669"/>
    <property type="project" value="InterPro"/>
</dbReference>
<reference evidence="25 26" key="1">
    <citation type="journal article" date="2021" name="Sci. Rep.">
        <title>The genome of the diatom Chaetoceros tenuissimus carries an ancient integrated fragment of an extant virus.</title>
        <authorList>
            <person name="Hongo Y."/>
            <person name="Kimura K."/>
            <person name="Takaki Y."/>
            <person name="Yoshida Y."/>
            <person name="Baba S."/>
            <person name="Kobayashi G."/>
            <person name="Nagasaki K."/>
            <person name="Hano T."/>
            <person name="Tomaru Y."/>
        </authorList>
    </citation>
    <scope>NUCLEOTIDE SEQUENCE [LARGE SCALE GENOMIC DNA]</scope>
    <source>
        <strain evidence="25 26">NIES-3715</strain>
    </source>
</reference>
<dbReference type="GO" id="GO:0016607">
    <property type="term" value="C:nuclear speck"/>
    <property type="evidence" value="ECO:0007669"/>
    <property type="project" value="UniProtKB-SubCell"/>
</dbReference>
<dbReference type="EMBL" id="BLLK01000047">
    <property type="protein sequence ID" value="GFH54956.1"/>
    <property type="molecule type" value="Genomic_DNA"/>
</dbReference>
<evidence type="ECO:0000256" key="6">
    <source>
        <dbReference type="ARBA" id="ARBA00022490"/>
    </source>
</evidence>
<dbReference type="EC" id="1.14.11.53" evidence="4"/>
<keyword evidence="7" id="KW-0479">Metal-binding</keyword>
<keyword evidence="8" id="KW-0223">Dioxygenase</keyword>
<evidence type="ECO:0000313" key="25">
    <source>
        <dbReference type="EMBL" id="GFH54956.1"/>
    </source>
</evidence>
<evidence type="ECO:0000256" key="18">
    <source>
        <dbReference type="ARBA" id="ARBA00047457"/>
    </source>
</evidence>
<comment type="similarity">
    <text evidence="3">Belongs to the fto family.</text>
</comment>
<dbReference type="InterPro" id="IPR037151">
    <property type="entry name" value="AlkB-like_sf"/>
</dbReference>
<comment type="subcellular location">
    <subcellularLocation>
        <location evidence="2">Cytoplasm</location>
    </subcellularLocation>
    <subcellularLocation>
        <location evidence="1">Nucleus speckle</location>
    </subcellularLocation>
</comment>